<evidence type="ECO:0000313" key="1">
    <source>
        <dbReference type="EMBL" id="PWA53007.1"/>
    </source>
</evidence>
<dbReference type="AlphaFoldDB" id="A0A2U1LVK9"/>
<comment type="caution">
    <text evidence="1">The sequence shown here is derived from an EMBL/GenBank/DDBJ whole genome shotgun (WGS) entry which is preliminary data.</text>
</comment>
<name>A0A2U1LVK9_ARTAN</name>
<dbReference type="Proteomes" id="UP000245207">
    <property type="component" value="Unassembled WGS sequence"/>
</dbReference>
<evidence type="ECO:0000313" key="2">
    <source>
        <dbReference type="Proteomes" id="UP000245207"/>
    </source>
</evidence>
<gene>
    <name evidence="1" type="ORF">CTI12_AA449440</name>
</gene>
<dbReference type="OrthoDB" id="1838400at2759"/>
<proteinExistence type="predicted"/>
<protein>
    <submittedName>
        <fullName evidence="1">Uncharacterized protein</fullName>
    </submittedName>
</protein>
<dbReference type="Gene3D" id="2.40.50.140">
    <property type="entry name" value="Nucleic acid-binding proteins"/>
    <property type="match status" value="1"/>
</dbReference>
<organism evidence="1 2">
    <name type="scientific">Artemisia annua</name>
    <name type="common">Sweet wormwood</name>
    <dbReference type="NCBI Taxonomy" id="35608"/>
    <lineage>
        <taxon>Eukaryota</taxon>
        <taxon>Viridiplantae</taxon>
        <taxon>Streptophyta</taxon>
        <taxon>Embryophyta</taxon>
        <taxon>Tracheophyta</taxon>
        <taxon>Spermatophyta</taxon>
        <taxon>Magnoliopsida</taxon>
        <taxon>eudicotyledons</taxon>
        <taxon>Gunneridae</taxon>
        <taxon>Pentapetalae</taxon>
        <taxon>asterids</taxon>
        <taxon>campanulids</taxon>
        <taxon>Asterales</taxon>
        <taxon>Asteraceae</taxon>
        <taxon>Asteroideae</taxon>
        <taxon>Anthemideae</taxon>
        <taxon>Artemisiinae</taxon>
        <taxon>Artemisia</taxon>
    </lineage>
</organism>
<dbReference type="EMBL" id="PKPP01007583">
    <property type="protein sequence ID" value="PWA53007.1"/>
    <property type="molecule type" value="Genomic_DNA"/>
</dbReference>
<sequence length="255" mass="28308">MLRIIDIGFGNDAHGGTTAATQQVEETFNIPPTNNRPAYADPREKCVHIYEIYTILAHICLGIGLKKQLSWKHRSDGEKNQPEVPNFVCEFSLAFGCAFWLVRNVLPKGNFDETGTASLVLFEKDCKNLLDGTSAYQLLATQERNGKQDEFPANFNRVLGNKYAFKINIDEWQSKKLLPSSTVQKMSGDPEIINALIPMITPSKGETSDAAMKDKTVSPLETLREYSTCMGKELPVKPFCAHADPAASSGLYSRE</sequence>
<reference evidence="1 2" key="1">
    <citation type="journal article" date="2018" name="Mol. Plant">
        <title>The genome of Artemisia annua provides insight into the evolution of Asteraceae family and artemisinin biosynthesis.</title>
        <authorList>
            <person name="Shen Q."/>
            <person name="Zhang L."/>
            <person name="Liao Z."/>
            <person name="Wang S."/>
            <person name="Yan T."/>
            <person name="Shi P."/>
            <person name="Liu M."/>
            <person name="Fu X."/>
            <person name="Pan Q."/>
            <person name="Wang Y."/>
            <person name="Lv Z."/>
            <person name="Lu X."/>
            <person name="Zhang F."/>
            <person name="Jiang W."/>
            <person name="Ma Y."/>
            <person name="Chen M."/>
            <person name="Hao X."/>
            <person name="Li L."/>
            <person name="Tang Y."/>
            <person name="Lv G."/>
            <person name="Zhou Y."/>
            <person name="Sun X."/>
            <person name="Brodelius P.E."/>
            <person name="Rose J.K.C."/>
            <person name="Tang K."/>
        </authorList>
    </citation>
    <scope>NUCLEOTIDE SEQUENCE [LARGE SCALE GENOMIC DNA]</scope>
    <source>
        <strain evidence="2">cv. Huhao1</strain>
        <tissue evidence="1">Leaf</tissue>
    </source>
</reference>
<accession>A0A2U1LVK9</accession>
<keyword evidence="2" id="KW-1185">Reference proteome</keyword>
<dbReference type="InterPro" id="IPR012340">
    <property type="entry name" value="NA-bd_OB-fold"/>
</dbReference>